<gene>
    <name evidence="1" type="ORF">HPB49_006776</name>
</gene>
<evidence type="ECO:0000313" key="2">
    <source>
        <dbReference type="Proteomes" id="UP000821865"/>
    </source>
</evidence>
<proteinExistence type="predicted"/>
<evidence type="ECO:0000313" key="1">
    <source>
        <dbReference type="EMBL" id="KAH7978798.1"/>
    </source>
</evidence>
<reference evidence="1" key="1">
    <citation type="submission" date="2020-05" db="EMBL/GenBank/DDBJ databases">
        <title>Large-scale comparative analyses of tick genomes elucidate their genetic diversity and vector capacities.</title>
        <authorList>
            <person name="Jia N."/>
            <person name="Wang J."/>
            <person name="Shi W."/>
            <person name="Du L."/>
            <person name="Sun Y."/>
            <person name="Zhan W."/>
            <person name="Jiang J."/>
            <person name="Wang Q."/>
            <person name="Zhang B."/>
            <person name="Ji P."/>
            <person name="Sakyi L.B."/>
            <person name="Cui X."/>
            <person name="Yuan T."/>
            <person name="Jiang B."/>
            <person name="Yang W."/>
            <person name="Lam T.T.-Y."/>
            <person name="Chang Q."/>
            <person name="Ding S."/>
            <person name="Wang X."/>
            <person name="Zhu J."/>
            <person name="Ruan X."/>
            <person name="Zhao L."/>
            <person name="Wei J."/>
            <person name="Que T."/>
            <person name="Du C."/>
            <person name="Cheng J."/>
            <person name="Dai P."/>
            <person name="Han X."/>
            <person name="Huang E."/>
            <person name="Gao Y."/>
            <person name="Liu J."/>
            <person name="Shao H."/>
            <person name="Ye R."/>
            <person name="Li L."/>
            <person name="Wei W."/>
            <person name="Wang X."/>
            <person name="Wang C."/>
            <person name="Yang T."/>
            <person name="Huo Q."/>
            <person name="Li W."/>
            <person name="Guo W."/>
            <person name="Chen H."/>
            <person name="Zhou L."/>
            <person name="Ni X."/>
            <person name="Tian J."/>
            <person name="Zhou Y."/>
            <person name="Sheng Y."/>
            <person name="Liu T."/>
            <person name="Pan Y."/>
            <person name="Xia L."/>
            <person name="Li J."/>
            <person name="Zhao F."/>
            <person name="Cao W."/>
        </authorList>
    </citation>
    <scope>NUCLEOTIDE SEQUENCE</scope>
    <source>
        <strain evidence="1">Dsil-2018</strain>
    </source>
</reference>
<keyword evidence="2" id="KW-1185">Reference proteome</keyword>
<accession>A0ACB8DWR6</accession>
<name>A0ACB8DWR6_DERSI</name>
<dbReference type="EMBL" id="CM023470">
    <property type="protein sequence ID" value="KAH7978798.1"/>
    <property type="molecule type" value="Genomic_DNA"/>
</dbReference>
<protein>
    <submittedName>
        <fullName evidence="1">Uncharacterized protein</fullName>
    </submittedName>
</protein>
<comment type="caution">
    <text evidence="1">The sequence shown here is derived from an EMBL/GenBank/DDBJ whole genome shotgun (WGS) entry which is preliminary data.</text>
</comment>
<dbReference type="Proteomes" id="UP000821865">
    <property type="component" value="Chromosome 1"/>
</dbReference>
<sequence>MQSYAVARKIEVIERHRASKKNVSSTSRHFKIGRKRMRAWDSKYDALKPLNYGKQKMKRKLMDGGPVFNKELDDALFDYLQTERDIGRAVSNRLLTEEALRNLNLCNLFKPLENKHAIR</sequence>
<organism evidence="1 2">
    <name type="scientific">Dermacentor silvarum</name>
    <name type="common">Tick</name>
    <dbReference type="NCBI Taxonomy" id="543639"/>
    <lineage>
        <taxon>Eukaryota</taxon>
        <taxon>Metazoa</taxon>
        <taxon>Ecdysozoa</taxon>
        <taxon>Arthropoda</taxon>
        <taxon>Chelicerata</taxon>
        <taxon>Arachnida</taxon>
        <taxon>Acari</taxon>
        <taxon>Parasitiformes</taxon>
        <taxon>Ixodida</taxon>
        <taxon>Ixodoidea</taxon>
        <taxon>Ixodidae</taxon>
        <taxon>Rhipicephalinae</taxon>
        <taxon>Dermacentor</taxon>
    </lineage>
</organism>